<protein>
    <submittedName>
        <fullName evidence="3">Uncharacterized protein</fullName>
    </submittedName>
</protein>
<organism evidence="3 4">
    <name type="scientific">Symbiodinium microadriaticum</name>
    <name type="common">Dinoflagellate</name>
    <name type="synonym">Zooxanthella microadriatica</name>
    <dbReference type="NCBI Taxonomy" id="2951"/>
    <lineage>
        <taxon>Eukaryota</taxon>
        <taxon>Sar</taxon>
        <taxon>Alveolata</taxon>
        <taxon>Dinophyceae</taxon>
        <taxon>Suessiales</taxon>
        <taxon>Symbiodiniaceae</taxon>
        <taxon>Symbiodinium</taxon>
    </lineage>
</organism>
<dbReference type="InterPro" id="IPR023352">
    <property type="entry name" value="MAPEG-like_dom_sf"/>
</dbReference>
<dbReference type="OrthoDB" id="61546at2759"/>
<comment type="caution">
    <text evidence="3">The sequence shown here is derived from an EMBL/GenBank/DDBJ whole genome shotgun (WGS) entry which is preliminary data.</text>
</comment>
<evidence type="ECO:0000313" key="3">
    <source>
        <dbReference type="EMBL" id="OLQ00379.1"/>
    </source>
</evidence>
<feature type="compositionally biased region" description="Polar residues" evidence="1">
    <location>
        <begin position="766"/>
        <end position="776"/>
    </location>
</feature>
<evidence type="ECO:0000256" key="2">
    <source>
        <dbReference type="SAM" id="Phobius"/>
    </source>
</evidence>
<feature type="transmembrane region" description="Helical" evidence="2">
    <location>
        <begin position="234"/>
        <end position="261"/>
    </location>
</feature>
<keyword evidence="4" id="KW-1185">Reference proteome</keyword>
<gene>
    <name evidence="3" type="ORF">AK812_SmicGene16964</name>
</gene>
<evidence type="ECO:0000256" key="1">
    <source>
        <dbReference type="SAM" id="MobiDB-lite"/>
    </source>
</evidence>
<dbReference type="Proteomes" id="UP000186817">
    <property type="component" value="Unassembled WGS sequence"/>
</dbReference>
<feature type="region of interest" description="Disordered" evidence="1">
    <location>
        <begin position="75"/>
        <end position="118"/>
    </location>
</feature>
<keyword evidence="2" id="KW-0812">Transmembrane</keyword>
<keyword evidence="2" id="KW-1133">Transmembrane helix</keyword>
<sequence length="862" mass="94805">MELPQDIQGWLILLARIALPIVVFFITFGPKIDAWLSSWGPHYSRDEMLRHWKVTQGCERPPAFSNLNLATAETAPSLFQKPEPPRPKAKPKAREGRDKASEKERSGERGEKADFEKQPLSDDLAGGRLKFLKSCVLAGDIFTGRTHRVCALEASIALGAECLDDVERSDNNYCVRRAPEAYPQVLEPIRLMNHREFMAMLIGLTLSVVLGFLMDPAQSVLAYKRPGVQIVTDVILVLHWIYSLVSLFLEGEIFIILVGLISRNETVETAQEWKQNKHDVARETSKGNNIHVESLPDSDDYNELLDNGEFVHSQTQTPLTKAARRTVSTSGVSHDGFADRDEMGLKPLSDSTPTAAAEMKKYVGLLLVYVPILSQILAWPTYFVAGRYLGQQDMYDAKFHFIYEYQLGYVFLAVWLVGLTRTTITILANGARAPARVNRPDQHVYKIMANSGPLKDAPYVLMANTGAVGRFNRAQRSMYNTDESLPMYLMCTMLAASVFGPIVLLPLLLTAYGRITFARLYIESLTARGAGFLPSMIGEKWTEGLVLLCAIKGIFFKPAKTQEVSSRKSSADKDIVPEEDKSALRRMHFESLVNFVAFNRKDPQRVFLPAGDPPPPPRKSPAEAAEVSGKDVLQANREAQMVLHGVLEMEASGPNSVLGGVARSLSDQLSAASVEILSETFGLMVRSCIKVVDLPSCSDFLLRMEAAGLALDGELLDQVMELYWSQKKQSQEPTRNDSLNILPQHLRSAAEQYQPRQDAASSSSSQPVSLQGMQQTFEQLSQSSHFQAPLAGLPLQHIPVPASGGGPIGHMPIPSFAHNQVPVMGTGMMSSGPAESFSANNLGHGGWNSAGLSAAGPRKRVA</sequence>
<dbReference type="SUPFAM" id="SSF161084">
    <property type="entry name" value="MAPEG domain-like"/>
    <property type="match status" value="1"/>
</dbReference>
<proteinExistence type="predicted"/>
<evidence type="ECO:0000313" key="4">
    <source>
        <dbReference type="Proteomes" id="UP000186817"/>
    </source>
</evidence>
<dbReference type="Gene3D" id="1.20.120.550">
    <property type="entry name" value="Membrane associated eicosanoid/glutathione metabolism-like domain"/>
    <property type="match status" value="1"/>
</dbReference>
<feature type="transmembrane region" description="Helical" evidence="2">
    <location>
        <begin position="485"/>
        <end position="509"/>
    </location>
</feature>
<feature type="transmembrane region" description="Helical" evidence="2">
    <location>
        <begin position="362"/>
        <end position="385"/>
    </location>
</feature>
<feature type="transmembrane region" description="Helical" evidence="2">
    <location>
        <begin position="405"/>
        <end position="429"/>
    </location>
</feature>
<reference evidence="3 4" key="1">
    <citation type="submission" date="2016-02" db="EMBL/GenBank/DDBJ databases">
        <title>Genome analysis of coral dinoflagellate symbionts highlights evolutionary adaptations to a symbiotic lifestyle.</title>
        <authorList>
            <person name="Aranda M."/>
            <person name="Li Y."/>
            <person name="Liew Y.J."/>
            <person name="Baumgarten S."/>
            <person name="Simakov O."/>
            <person name="Wilson M."/>
            <person name="Piel J."/>
            <person name="Ashoor H."/>
            <person name="Bougouffa S."/>
            <person name="Bajic V.B."/>
            <person name="Ryu T."/>
            <person name="Ravasi T."/>
            <person name="Bayer T."/>
            <person name="Micklem G."/>
            <person name="Kim H."/>
            <person name="Bhak J."/>
            <person name="Lajeunesse T.C."/>
            <person name="Voolstra C.R."/>
        </authorList>
    </citation>
    <scope>NUCLEOTIDE SEQUENCE [LARGE SCALE GENOMIC DNA]</scope>
    <source>
        <strain evidence="3 4">CCMP2467</strain>
    </source>
</reference>
<feature type="region of interest" description="Disordered" evidence="1">
    <location>
        <begin position="750"/>
        <end position="776"/>
    </location>
</feature>
<dbReference type="AlphaFoldDB" id="A0A1Q9DZ16"/>
<feature type="transmembrane region" description="Helical" evidence="2">
    <location>
        <begin position="7"/>
        <end position="28"/>
    </location>
</feature>
<dbReference type="EMBL" id="LSRX01000330">
    <property type="protein sequence ID" value="OLQ00379.1"/>
    <property type="molecule type" value="Genomic_DNA"/>
</dbReference>
<feature type="compositionally biased region" description="Basic and acidic residues" evidence="1">
    <location>
        <begin position="92"/>
        <end position="118"/>
    </location>
</feature>
<keyword evidence="2" id="KW-0472">Membrane</keyword>
<name>A0A1Q9DZ16_SYMMI</name>
<accession>A0A1Q9DZ16</accession>
<feature type="transmembrane region" description="Helical" evidence="2">
    <location>
        <begin position="197"/>
        <end position="214"/>
    </location>
</feature>